<dbReference type="Gene3D" id="3.30.750.24">
    <property type="entry name" value="STAS domain"/>
    <property type="match status" value="1"/>
</dbReference>
<evidence type="ECO:0000256" key="2">
    <source>
        <dbReference type="ARBA" id="ARBA00022692"/>
    </source>
</evidence>
<feature type="transmembrane region" description="Helical" evidence="5">
    <location>
        <begin position="262"/>
        <end position="281"/>
    </location>
</feature>
<feature type="transmembrane region" description="Helical" evidence="5">
    <location>
        <begin position="335"/>
        <end position="366"/>
    </location>
</feature>
<dbReference type="Pfam" id="PF00916">
    <property type="entry name" value="Sulfate_transp"/>
    <property type="match status" value="1"/>
</dbReference>
<dbReference type="InterPro" id="IPR002645">
    <property type="entry name" value="STAS_dom"/>
</dbReference>
<feature type="transmembrane region" description="Helical" evidence="5">
    <location>
        <begin position="176"/>
        <end position="192"/>
    </location>
</feature>
<name>A0A812BMT4_ACAPH</name>
<dbReference type="NCBIfam" id="TIGR00815">
    <property type="entry name" value="sulP"/>
    <property type="match status" value="1"/>
</dbReference>
<dbReference type="CDD" id="cd07042">
    <property type="entry name" value="STAS_SulP_like_sulfate_transporter"/>
    <property type="match status" value="1"/>
</dbReference>
<dbReference type="PROSITE" id="PS50801">
    <property type="entry name" value="STAS"/>
    <property type="match status" value="1"/>
</dbReference>
<feature type="transmembrane region" description="Helical" evidence="5">
    <location>
        <begin position="204"/>
        <end position="225"/>
    </location>
</feature>
<reference evidence="7" key="1">
    <citation type="submission" date="2021-01" db="EMBL/GenBank/DDBJ databases">
        <authorList>
            <person name="Li R."/>
            <person name="Bekaert M."/>
        </authorList>
    </citation>
    <scope>NUCLEOTIDE SEQUENCE</scope>
    <source>
        <strain evidence="7">Farmed</strain>
    </source>
</reference>
<dbReference type="PANTHER" id="PTHR11814">
    <property type="entry name" value="SULFATE TRANSPORTER"/>
    <property type="match status" value="1"/>
</dbReference>
<dbReference type="InterPro" id="IPR036513">
    <property type="entry name" value="STAS_dom_sf"/>
</dbReference>
<dbReference type="GO" id="GO:0016020">
    <property type="term" value="C:membrane"/>
    <property type="evidence" value="ECO:0007669"/>
    <property type="project" value="UniProtKB-SubCell"/>
</dbReference>
<proteinExistence type="predicted"/>
<feature type="transmembrane region" description="Helical" evidence="5">
    <location>
        <begin position="293"/>
        <end position="315"/>
    </location>
</feature>
<dbReference type="SUPFAM" id="SSF52091">
    <property type="entry name" value="SpoIIaa-like"/>
    <property type="match status" value="1"/>
</dbReference>
<organism evidence="7 8">
    <name type="scientific">Acanthosepion pharaonis</name>
    <name type="common">Pharaoh cuttlefish</name>
    <name type="synonym">Sepia pharaonis</name>
    <dbReference type="NCBI Taxonomy" id="158019"/>
    <lineage>
        <taxon>Eukaryota</taxon>
        <taxon>Metazoa</taxon>
        <taxon>Spiralia</taxon>
        <taxon>Lophotrochozoa</taxon>
        <taxon>Mollusca</taxon>
        <taxon>Cephalopoda</taxon>
        <taxon>Coleoidea</taxon>
        <taxon>Decapodiformes</taxon>
        <taxon>Sepiida</taxon>
        <taxon>Sepiina</taxon>
        <taxon>Sepiidae</taxon>
        <taxon>Acanthosepion</taxon>
    </lineage>
</organism>
<evidence type="ECO:0000256" key="4">
    <source>
        <dbReference type="ARBA" id="ARBA00023136"/>
    </source>
</evidence>
<feature type="transmembrane region" description="Helical" evidence="5">
    <location>
        <begin position="40"/>
        <end position="56"/>
    </location>
</feature>
<gene>
    <name evidence="7" type="ORF">SPHA_18974</name>
</gene>
<keyword evidence="8" id="KW-1185">Reference proteome</keyword>
<dbReference type="EMBL" id="CAHIKZ030000686">
    <property type="protein sequence ID" value="CAE1233511.1"/>
    <property type="molecule type" value="Genomic_DNA"/>
</dbReference>
<dbReference type="Pfam" id="PF01740">
    <property type="entry name" value="STAS"/>
    <property type="match status" value="1"/>
</dbReference>
<dbReference type="GO" id="GO:0055085">
    <property type="term" value="P:transmembrane transport"/>
    <property type="evidence" value="ECO:0007669"/>
    <property type="project" value="InterPro"/>
</dbReference>
<dbReference type="Proteomes" id="UP000597762">
    <property type="component" value="Unassembled WGS sequence"/>
</dbReference>
<dbReference type="InterPro" id="IPR011547">
    <property type="entry name" value="SLC26A/SulP_dom"/>
</dbReference>
<evidence type="ECO:0000256" key="5">
    <source>
        <dbReference type="SAM" id="Phobius"/>
    </source>
</evidence>
<feature type="domain" description="STAS" evidence="6">
    <location>
        <begin position="443"/>
        <end position="589"/>
    </location>
</feature>
<dbReference type="InterPro" id="IPR001902">
    <property type="entry name" value="SLC26A/SulP_fam"/>
</dbReference>
<evidence type="ECO:0000313" key="7">
    <source>
        <dbReference type="EMBL" id="CAE1233511.1"/>
    </source>
</evidence>
<dbReference type="AlphaFoldDB" id="A0A812BMT4"/>
<keyword evidence="4 5" id="KW-0472">Membrane</keyword>
<comment type="subcellular location">
    <subcellularLocation>
        <location evidence="1">Membrane</location>
        <topology evidence="1">Multi-pass membrane protein</topology>
    </subcellularLocation>
</comment>
<keyword evidence="2 5" id="KW-0812">Transmembrane</keyword>
<feature type="transmembrane region" description="Helical" evidence="5">
    <location>
        <begin position="126"/>
        <end position="147"/>
    </location>
</feature>
<evidence type="ECO:0000313" key="8">
    <source>
        <dbReference type="Proteomes" id="UP000597762"/>
    </source>
</evidence>
<accession>A0A812BMT4</accession>
<feature type="transmembrane region" description="Helical" evidence="5">
    <location>
        <begin position="387"/>
        <end position="419"/>
    </location>
</feature>
<protein>
    <recommendedName>
        <fullName evidence="6">STAS domain-containing protein</fullName>
    </recommendedName>
</protein>
<sequence>MQLPQGMAYALLSGLPAVVGLYMGFFPVVFYCILGTSRHLSMGAIVVVSLMFGALIDQRFPDSNNILNGTLHSNDLDNNEDFDSEDKLFHEKIKFAMALTVISGITQITMGILQLGIIVRFMSNSIVSAFSTGVAIHVISSQLKYILGITISRHSGLLSVPYTLIESASHIKESNYPEFILSLICILIIYLVKSQLNERYKSRLRFPIPIDLIIVVIATPISYFLQLGDKYNFRVVGKVPAGLPKPFVPDITYAKDYIGEGIVIGLVAFAQSVSVAILMARKQGYRIDANRELIAYGTASVFSPFFNCYTAAGAVSRTSVQVGSGGKTQVASLAGALFVLLIILVAGPLFESLPNCVLSSVILVSLRSMLKEVLKLRRLWKICKYDCVIWIFTFISVILTTLELGLIIGIVIGIITILIRTQKVEAVSLGVMDNSEIFLDKNKYKGVSITPGISVIAFASPLYYANVDVFRKEVQKKFDIAKAKTDPKVNSNGTSSLNEISETFEAGPSNDVPKEMVHQIIIECSGISFVDEMGADAMLQLYEDYKKTGIMCHFSHLNDKVIAVLKQSVAFETLRHVMYLTTYDALTAVSSQYERITTHL</sequence>
<dbReference type="OrthoDB" id="288203at2759"/>
<evidence type="ECO:0000259" key="6">
    <source>
        <dbReference type="PROSITE" id="PS50801"/>
    </source>
</evidence>
<evidence type="ECO:0000256" key="3">
    <source>
        <dbReference type="ARBA" id="ARBA00022989"/>
    </source>
</evidence>
<keyword evidence="3 5" id="KW-1133">Transmembrane helix</keyword>
<feature type="transmembrane region" description="Helical" evidence="5">
    <location>
        <begin position="95"/>
        <end position="119"/>
    </location>
</feature>
<evidence type="ECO:0000256" key="1">
    <source>
        <dbReference type="ARBA" id="ARBA00004141"/>
    </source>
</evidence>
<feature type="transmembrane region" description="Helical" evidence="5">
    <location>
        <begin position="6"/>
        <end position="33"/>
    </location>
</feature>
<comment type="caution">
    <text evidence="7">The sequence shown here is derived from an EMBL/GenBank/DDBJ whole genome shotgun (WGS) entry which is preliminary data.</text>
</comment>